<keyword evidence="3" id="KW-1185">Reference proteome</keyword>
<comment type="caution">
    <text evidence="2">The sequence shown here is derived from an EMBL/GenBank/DDBJ whole genome shotgun (WGS) entry which is preliminary data.</text>
</comment>
<evidence type="ECO:0000313" key="3">
    <source>
        <dbReference type="Proteomes" id="UP001162156"/>
    </source>
</evidence>
<feature type="compositionally biased region" description="Gly residues" evidence="1">
    <location>
        <begin position="52"/>
        <end position="70"/>
    </location>
</feature>
<proteinExistence type="predicted"/>
<feature type="compositionally biased region" description="Low complexity" evidence="1">
    <location>
        <begin position="284"/>
        <end position="307"/>
    </location>
</feature>
<feature type="compositionally biased region" description="Polar residues" evidence="1">
    <location>
        <begin position="221"/>
        <end position="230"/>
    </location>
</feature>
<name>A0AAV8ZLX0_9CUCU</name>
<evidence type="ECO:0000256" key="1">
    <source>
        <dbReference type="SAM" id="MobiDB-lite"/>
    </source>
</evidence>
<feature type="compositionally biased region" description="Low complexity" evidence="1">
    <location>
        <begin position="15"/>
        <end position="40"/>
    </location>
</feature>
<evidence type="ECO:0000313" key="2">
    <source>
        <dbReference type="EMBL" id="KAJ8964862.1"/>
    </source>
</evidence>
<dbReference type="Proteomes" id="UP001162156">
    <property type="component" value="Unassembled WGS sequence"/>
</dbReference>
<dbReference type="EMBL" id="JANEYF010001307">
    <property type="protein sequence ID" value="KAJ8964862.1"/>
    <property type="molecule type" value="Genomic_DNA"/>
</dbReference>
<feature type="region of interest" description="Disordered" evidence="1">
    <location>
        <begin position="1"/>
        <end position="313"/>
    </location>
</feature>
<protein>
    <submittedName>
        <fullName evidence="2">Uncharacterized protein</fullName>
    </submittedName>
</protein>
<accession>A0AAV8ZLX0</accession>
<organism evidence="2 3">
    <name type="scientific">Rhamnusium bicolor</name>
    <dbReference type="NCBI Taxonomy" id="1586634"/>
    <lineage>
        <taxon>Eukaryota</taxon>
        <taxon>Metazoa</taxon>
        <taxon>Ecdysozoa</taxon>
        <taxon>Arthropoda</taxon>
        <taxon>Hexapoda</taxon>
        <taxon>Insecta</taxon>
        <taxon>Pterygota</taxon>
        <taxon>Neoptera</taxon>
        <taxon>Endopterygota</taxon>
        <taxon>Coleoptera</taxon>
        <taxon>Polyphaga</taxon>
        <taxon>Cucujiformia</taxon>
        <taxon>Chrysomeloidea</taxon>
        <taxon>Cerambycidae</taxon>
        <taxon>Lepturinae</taxon>
        <taxon>Rhagiini</taxon>
        <taxon>Rhamnusium</taxon>
    </lineage>
</organism>
<gene>
    <name evidence="2" type="ORF">NQ314_004581</name>
</gene>
<sequence>MSQLPRPGCSKPAPKVVKSTSTKTVNVPGTNQTITQTQTTVIEVQPCPSDGSGIGRGRPGGTPRGLGGGKCPPPSPCGTGGSAAKKIPSGIGRGLRPPGTPMSRPIAAPQGAATPCAAGSYGAGQPSRLAPPSGPLGRPMAASSGTFLRAPATPGLRPPTTPSGLRPPATPSGMRPPATPSGMRPPATPSSMRPPATPGLRTPQGPMPSTPAQGSFPCGGTTLSLPTPQRSIRPPSAPAQTGLRTPAQGVCGIATPCAAGGRPPGTPQVSSQRGMSGIRPPGRPTGTQTPRPGASGLRPPGSGLRPPCGRPPEVSIEEQVQKDLLNKSALQPEKKVTAKSGRISGAIPQIVIDTPGGPERVIQQAVLERRVERDEEGERIIKNLSIIDVDQRTGQPKKIEMGLQQMDPKFAKEEGREVIGIISKVSITPSYTTVSQECTRATTEPLPESADMTVAEIAKLVDEEKEDVENTLKMLPPDLELSTGKIEMKKRLQNLRLNSESMALLEQSIIHPVPDADEAQAEPSPETMAAMMHTVEKGKNKEKSFQPITDEKSLWINANLERLVNIVGAEPVEVLDPANVADLETSGNLEQEMATGMEYYVDVDPVQYMSRIQLRGTQEPSYFPGYLVALPDFPEIIKLARSPDEVFASAWKSVQPKYFPDESMQSVVF</sequence>
<feature type="compositionally biased region" description="Low complexity" evidence="1">
    <location>
        <begin position="107"/>
        <end position="119"/>
    </location>
</feature>
<dbReference type="AlphaFoldDB" id="A0AAV8ZLX0"/>
<reference evidence="2" key="1">
    <citation type="journal article" date="2023" name="Insect Mol. Biol.">
        <title>Genome sequencing provides insights into the evolution of gene families encoding plant cell wall-degrading enzymes in longhorned beetles.</title>
        <authorList>
            <person name="Shin N.R."/>
            <person name="Okamura Y."/>
            <person name="Kirsch R."/>
            <person name="Pauchet Y."/>
        </authorList>
    </citation>
    <scope>NUCLEOTIDE SEQUENCE</scope>
    <source>
        <strain evidence="2">RBIC_L_NR</strain>
    </source>
</reference>